<dbReference type="AlphaFoldDB" id="X1BZX3"/>
<evidence type="ECO:0000313" key="2">
    <source>
        <dbReference type="EMBL" id="GAH18822.1"/>
    </source>
</evidence>
<dbReference type="EMBL" id="BART01024095">
    <property type="protein sequence ID" value="GAH00532.1"/>
    <property type="molecule type" value="Genomic_DNA"/>
</dbReference>
<dbReference type="Pfam" id="PF21838">
    <property type="entry name" value="DUF6897"/>
    <property type="match status" value="1"/>
</dbReference>
<comment type="caution">
    <text evidence="1">The sequence shown here is derived from an EMBL/GenBank/DDBJ whole genome shotgun (WGS) entry which is preliminary data.</text>
</comment>
<evidence type="ECO:0000313" key="1">
    <source>
        <dbReference type="EMBL" id="GAH00532.1"/>
    </source>
</evidence>
<gene>
    <name evidence="1" type="ORF">S01H4_43644</name>
    <name evidence="2" type="ORF">S03H2_08563</name>
</gene>
<name>X1BZX3_9ZZZZ</name>
<protein>
    <submittedName>
        <fullName evidence="1">Uncharacterized protein</fullName>
    </submittedName>
</protein>
<dbReference type="InterPro" id="IPR054192">
    <property type="entry name" value="DUF6897"/>
</dbReference>
<reference evidence="1" key="1">
    <citation type="journal article" date="2014" name="Front. Microbiol.">
        <title>High frequency of phylogenetically diverse reductive dehalogenase-homologous genes in deep subseafloor sedimentary metagenomes.</title>
        <authorList>
            <person name="Kawai M."/>
            <person name="Futagami T."/>
            <person name="Toyoda A."/>
            <person name="Takaki Y."/>
            <person name="Nishi S."/>
            <person name="Hori S."/>
            <person name="Arai W."/>
            <person name="Tsubouchi T."/>
            <person name="Morono Y."/>
            <person name="Uchiyama I."/>
            <person name="Ito T."/>
            <person name="Fujiyama A."/>
            <person name="Inagaki F."/>
            <person name="Takami H."/>
        </authorList>
    </citation>
    <scope>NUCLEOTIDE SEQUENCE</scope>
    <source>
        <strain evidence="1">Expedition CK06-06</strain>
    </source>
</reference>
<proteinExistence type="predicted"/>
<dbReference type="EMBL" id="BARU01004182">
    <property type="protein sequence ID" value="GAH18822.1"/>
    <property type="molecule type" value="Genomic_DNA"/>
</dbReference>
<accession>X1BZX3</accession>
<organism evidence="1">
    <name type="scientific">marine sediment metagenome</name>
    <dbReference type="NCBI Taxonomy" id="412755"/>
    <lineage>
        <taxon>unclassified sequences</taxon>
        <taxon>metagenomes</taxon>
        <taxon>ecological metagenomes</taxon>
    </lineage>
</organism>
<sequence>MSEKSDYLKSYIGKKCKIDITTWYTPSSGTIIKSENGWITFETRRAVELINIDRINRIIIKR</sequence>